<dbReference type="AlphaFoldDB" id="A0A370DKG9"/>
<evidence type="ECO:0000256" key="9">
    <source>
        <dbReference type="PIRSR" id="PIRSR000005-2"/>
    </source>
</evidence>
<dbReference type="InterPro" id="IPR050597">
    <property type="entry name" value="Cytochrome_c_Oxidase_Subunit"/>
</dbReference>
<feature type="binding site" description="axial binding residue" evidence="9">
    <location>
        <position position="78"/>
    </location>
    <ligand>
        <name>heme c</name>
        <dbReference type="ChEBI" id="CHEBI:61717"/>
        <label>1</label>
    </ligand>
    <ligandPart>
        <name>Fe</name>
        <dbReference type="ChEBI" id="CHEBI:18248"/>
    </ligandPart>
</feature>
<feature type="binding site" description="covalent" evidence="8">
    <location>
        <position position="134"/>
    </location>
    <ligand>
        <name>heme c</name>
        <dbReference type="ChEBI" id="CHEBI:61717"/>
        <label>2</label>
    </ligand>
</feature>
<keyword evidence="4 9" id="KW-0479">Metal-binding</keyword>
<feature type="domain" description="Cytochrome c" evidence="11">
    <location>
        <begin position="110"/>
        <end position="201"/>
    </location>
</feature>
<evidence type="ECO:0000256" key="7">
    <source>
        <dbReference type="ARBA" id="ARBA00023004"/>
    </source>
</evidence>
<comment type="caution">
    <text evidence="12">The sequence shown here is derived from an EMBL/GenBank/DDBJ whole genome shotgun (WGS) entry which is preliminary data.</text>
</comment>
<feature type="binding site" description="covalent" evidence="8">
    <location>
        <position position="38"/>
    </location>
    <ligand>
        <name>heme c</name>
        <dbReference type="ChEBI" id="CHEBI:61717"/>
        <label>1</label>
    </ligand>
</feature>
<feature type="binding site" description="covalent" evidence="8">
    <location>
        <position position="131"/>
    </location>
    <ligand>
        <name>heme c</name>
        <dbReference type="ChEBI" id="CHEBI:61717"/>
        <label>2</label>
    </ligand>
</feature>
<feature type="binding site" description="axial binding residue" evidence="9">
    <location>
        <position position="39"/>
    </location>
    <ligand>
        <name>heme c</name>
        <dbReference type="ChEBI" id="CHEBI:61717"/>
        <label>1</label>
    </ligand>
    <ligandPart>
        <name>Fe</name>
        <dbReference type="ChEBI" id="CHEBI:18248"/>
    </ligandPart>
</feature>
<keyword evidence="13" id="KW-1185">Reference proteome</keyword>
<dbReference type="SUPFAM" id="SSF46626">
    <property type="entry name" value="Cytochrome c"/>
    <property type="match status" value="2"/>
</dbReference>
<evidence type="ECO:0000256" key="8">
    <source>
        <dbReference type="PIRSR" id="PIRSR000005-1"/>
    </source>
</evidence>
<feature type="domain" description="Cytochrome c" evidence="11">
    <location>
        <begin position="23"/>
        <end position="101"/>
    </location>
</feature>
<dbReference type="GO" id="GO:0020037">
    <property type="term" value="F:heme binding"/>
    <property type="evidence" value="ECO:0007669"/>
    <property type="project" value="InterPro"/>
</dbReference>
<dbReference type="Gene3D" id="1.10.760.10">
    <property type="entry name" value="Cytochrome c-like domain"/>
    <property type="match status" value="2"/>
</dbReference>
<dbReference type="PANTHER" id="PTHR33751">
    <property type="entry name" value="CBB3-TYPE CYTOCHROME C OXIDASE SUBUNIT FIXP"/>
    <property type="match status" value="1"/>
</dbReference>
<evidence type="ECO:0000256" key="3">
    <source>
        <dbReference type="ARBA" id="ARBA00022617"/>
    </source>
</evidence>
<keyword evidence="10" id="KW-0732">Signal</keyword>
<keyword evidence="5" id="KW-0574">Periplasm</keyword>
<comment type="subcellular location">
    <subcellularLocation>
        <location evidence="1">Periplasm</location>
    </subcellularLocation>
</comment>
<feature type="binding site" description="axial binding residue" evidence="9">
    <location>
        <position position="135"/>
    </location>
    <ligand>
        <name>heme c</name>
        <dbReference type="ChEBI" id="CHEBI:61717"/>
        <label>2</label>
    </ligand>
    <ligandPart>
        <name>Fe</name>
        <dbReference type="ChEBI" id="CHEBI:18248"/>
    </ligandPart>
</feature>
<dbReference type="PANTHER" id="PTHR33751:SF9">
    <property type="entry name" value="CYTOCHROME C4"/>
    <property type="match status" value="1"/>
</dbReference>
<feature type="binding site" description="axial binding residue" evidence="9">
    <location>
        <position position="178"/>
    </location>
    <ligand>
        <name>heme c</name>
        <dbReference type="ChEBI" id="CHEBI:61717"/>
        <label>2</label>
    </ligand>
    <ligandPart>
        <name>Fe</name>
        <dbReference type="ChEBI" id="CHEBI:18248"/>
    </ligandPart>
</feature>
<organism evidence="12 13">
    <name type="scientific">endosymbiont of Escarpia spicata</name>
    <dbReference type="NCBI Taxonomy" id="2200908"/>
    <lineage>
        <taxon>Bacteria</taxon>
        <taxon>Pseudomonadati</taxon>
        <taxon>Pseudomonadota</taxon>
        <taxon>Gammaproteobacteria</taxon>
        <taxon>sulfur-oxidizing symbionts</taxon>
    </lineage>
</organism>
<gene>
    <name evidence="12" type="ORF">DIZ78_10535</name>
</gene>
<feature type="binding site" description="covalent" evidence="8">
    <location>
        <position position="35"/>
    </location>
    <ligand>
        <name>heme c</name>
        <dbReference type="ChEBI" id="CHEBI:61717"/>
        <label>1</label>
    </ligand>
</feature>
<evidence type="ECO:0000256" key="2">
    <source>
        <dbReference type="ARBA" id="ARBA00022448"/>
    </source>
</evidence>
<protein>
    <submittedName>
        <fullName evidence="12">Cytochrome c4</fullName>
    </submittedName>
</protein>
<name>A0A370DKG9_9GAMM</name>
<feature type="chain" id="PRO_5016687668" evidence="10">
    <location>
        <begin position="22"/>
        <end position="202"/>
    </location>
</feature>
<evidence type="ECO:0000256" key="5">
    <source>
        <dbReference type="ARBA" id="ARBA00022764"/>
    </source>
</evidence>
<dbReference type="Pfam" id="PF00034">
    <property type="entry name" value="Cytochrom_C"/>
    <property type="match status" value="2"/>
</dbReference>
<keyword evidence="6" id="KW-0249">Electron transport</keyword>
<dbReference type="GO" id="GO:0009055">
    <property type="term" value="F:electron transfer activity"/>
    <property type="evidence" value="ECO:0007669"/>
    <property type="project" value="InterPro"/>
</dbReference>
<comment type="PTM">
    <text evidence="8">Binds 2 heme c groups covalently per subunit.</text>
</comment>
<proteinExistence type="predicted"/>
<reference evidence="12 13" key="1">
    <citation type="journal article" date="2018" name="ISME J.">
        <title>Endosymbiont genomes yield clues of tubeworm success.</title>
        <authorList>
            <person name="Li Y."/>
            <person name="Liles M.R."/>
            <person name="Halanych K.M."/>
        </authorList>
    </citation>
    <scope>NUCLEOTIDE SEQUENCE [LARGE SCALE GENOMIC DNA]</scope>
    <source>
        <strain evidence="12">A1462</strain>
    </source>
</reference>
<accession>A0A370DKG9</accession>
<dbReference type="InterPro" id="IPR024167">
    <property type="entry name" value="Cytochrome_c4-like"/>
</dbReference>
<dbReference type="EMBL" id="QFXE01000013">
    <property type="protein sequence ID" value="RDH85389.1"/>
    <property type="molecule type" value="Genomic_DNA"/>
</dbReference>
<keyword evidence="7 9" id="KW-0408">Iron</keyword>
<evidence type="ECO:0000256" key="10">
    <source>
        <dbReference type="SAM" id="SignalP"/>
    </source>
</evidence>
<keyword evidence="3 8" id="KW-0349">Heme</keyword>
<evidence type="ECO:0000256" key="4">
    <source>
        <dbReference type="ARBA" id="ARBA00022723"/>
    </source>
</evidence>
<dbReference type="PROSITE" id="PS51007">
    <property type="entry name" value="CYTC"/>
    <property type="match status" value="2"/>
</dbReference>
<sequence length="202" mass="20996">MNKWLVTVSIALVFAASGAQSAGDAEAGKGKSTACMACHGPDGNSLNAQWPKLAGQHPKYIEKQIRDFKSGARKDPLMTAQAAPLADQDIADLAAYFSSQKKTMGTAAADKAELGESLYRAGNAGTGVSACMACHGPSGAGNPDANFPALAGQHAIYTEKALKDFRSAARTNDTSQMMQGVIARMTDAEIAAVAQYIQGLNK</sequence>
<dbReference type="InterPro" id="IPR036909">
    <property type="entry name" value="Cyt_c-like_dom_sf"/>
</dbReference>
<dbReference type="InterPro" id="IPR009056">
    <property type="entry name" value="Cyt_c-like_dom"/>
</dbReference>
<dbReference type="PIRSF" id="PIRSF000005">
    <property type="entry name" value="Cytochrome_c4"/>
    <property type="match status" value="1"/>
</dbReference>
<feature type="signal peptide" evidence="10">
    <location>
        <begin position="1"/>
        <end position="21"/>
    </location>
</feature>
<evidence type="ECO:0000313" key="12">
    <source>
        <dbReference type="EMBL" id="RDH85389.1"/>
    </source>
</evidence>
<evidence type="ECO:0000259" key="11">
    <source>
        <dbReference type="PROSITE" id="PS51007"/>
    </source>
</evidence>
<dbReference type="GO" id="GO:0042597">
    <property type="term" value="C:periplasmic space"/>
    <property type="evidence" value="ECO:0007669"/>
    <property type="project" value="UniProtKB-SubCell"/>
</dbReference>
<dbReference type="GO" id="GO:0005506">
    <property type="term" value="F:iron ion binding"/>
    <property type="evidence" value="ECO:0007669"/>
    <property type="project" value="InterPro"/>
</dbReference>
<evidence type="ECO:0000256" key="1">
    <source>
        <dbReference type="ARBA" id="ARBA00004418"/>
    </source>
</evidence>
<keyword evidence="2" id="KW-0813">Transport</keyword>
<dbReference type="Proteomes" id="UP000254771">
    <property type="component" value="Unassembled WGS sequence"/>
</dbReference>
<evidence type="ECO:0000313" key="13">
    <source>
        <dbReference type="Proteomes" id="UP000254771"/>
    </source>
</evidence>
<evidence type="ECO:0000256" key="6">
    <source>
        <dbReference type="ARBA" id="ARBA00022982"/>
    </source>
</evidence>